<organism evidence="1 2">
    <name type="scientific">Croceibacterium selenioxidans</name>
    <dbReference type="NCBI Taxonomy" id="2838833"/>
    <lineage>
        <taxon>Bacteria</taxon>
        <taxon>Pseudomonadati</taxon>
        <taxon>Pseudomonadota</taxon>
        <taxon>Alphaproteobacteria</taxon>
        <taxon>Sphingomonadales</taxon>
        <taxon>Erythrobacteraceae</taxon>
        <taxon>Croceibacterium</taxon>
    </lineage>
</organism>
<dbReference type="Proteomes" id="UP000811255">
    <property type="component" value="Unassembled WGS sequence"/>
</dbReference>
<reference evidence="1 2" key="1">
    <citation type="submission" date="2021-05" db="EMBL/GenBank/DDBJ databases">
        <title>Croceibacterium sp. LX-88 genome sequence.</title>
        <authorList>
            <person name="Luo X."/>
        </authorList>
    </citation>
    <scope>NUCLEOTIDE SEQUENCE [LARGE SCALE GENOMIC DNA]</scope>
    <source>
        <strain evidence="1 2">LX-88</strain>
    </source>
</reference>
<evidence type="ECO:0000313" key="2">
    <source>
        <dbReference type="Proteomes" id="UP000811255"/>
    </source>
</evidence>
<dbReference type="SUPFAM" id="SSF51126">
    <property type="entry name" value="Pectin lyase-like"/>
    <property type="match status" value="1"/>
</dbReference>
<sequence>MKNDHVSRRTALNGMMGAAVTPYLANAQTSRDGNVDVKEIKRIFIDLDLAEAEASTVNGQLFQLVDSVAGRAVVYRRSATGSEKLYEEVTATALRQADGSSIVGFENDTVSTRLNILSATMRPAMRGIFSSSSDQRLALLDFVAEAAQGGKVIEWGPIDLTFDVVTPAGAVRGLGVPSGSRWVFHPEARLRAIPNSSDRYCILNVLDTTDILIEGCGARLIGDRNDHTDTGGQVGNGLGCGIRGGVNVVVRDLIAEECWGDGFYVGSSASRSYSQDIMLDNVRGLNNARQGLSLISARNMICRESSFSGTGGLLPQSGVDIEPNYNYEYLEAVRFQNVRTSGNSGAGFLIFLSAMNGTSHPVDITVEGLKDDGSTVGIQLGFAGAAGIPGRIRFLNPSVANNVASAIAAPNYQSTGPKVVIDDPLLIDWNRTNGNSNKYHSAISIYAEARSSGTTGLGNIEINRPRYVLNSGTTPYLLNISDERMNSPEPATAIRHIDPVEAPAEKGIFPNAGLTQSSIVQRDQFGTVAHKFSDANESVTGIGYFSRYYIPAVSANRTYMVNNNQPIGWEFEFVVTGVGAGQGRVTFGPGPVLVPFDSTATGFYVYSVTDGSRLRIRKTAPNRYEVIDQIGTWSVGS</sequence>
<gene>
    <name evidence="1" type="ORF">KK137_04350</name>
</gene>
<dbReference type="InterPro" id="IPR012334">
    <property type="entry name" value="Pectin_lyas_fold"/>
</dbReference>
<dbReference type="Gene3D" id="2.160.20.10">
    <property type="entry name" value="Single-stranded right-handed beta-helix, Pectin lyase-like"/>
    <property type="match status" value="1"/>
</dbReference>
<comment type="caution">
    <text evidence="1">The sequence shown here is derived from an EMBL/GenBank/DDBJ whole genome shotgun (WGS) entry which is preliminary data.</text>
</comment>
<protein>
    <recommendedName>
        <fullName evidence="3">Right handed beta helix domain-containing protein</fullName>
    </recommendedName>
</protein>
<evidence type="ECO:0008006" key="3">
    <source>
        <dbReference type="Google" id="ProtNLM"/>
    </source>
</evidence>
<proteinExistence type="predicted"/>
<dbReference type="RefSeq" id="WP_214534797.1">
    <property type="nucleotide sequence ID" value="NZ_JAHFVK010000001.1"/>
</dbReference>
<name>A0ABS5W2U3_9SPHN</name>
<dbReference type="InterPro" id="IPR011050">
    <property type="entry name" value="Pectin_lyase_fold/virulence"/>
</dbReference>
<keyword evidence="2" id="KW-1185">Reference proteome</keyword>
<evidence type="ECO:0000313" key="1">
    <source>
        <dbReference type="EMBL" id="MBT2133560.1"/>
    </source>
</evidence>
<dbReference type="EMBL" id="JAHFVK010000001">
    <property type="protein sequence ID" value="MBT2133560.1"/>
    <property type="molecule type" value="Genomic_DNA"/>
</dbReference>
<accession>A0ABS5W2U3</accession>